<evidence type="ECO:0000313" key="5">
    <source>
        <dbReference type="EMBL" id="SHI25189.1"/>
    </source>
</evidence>
<evidence type="ECO:0000256" key="1">
    <source>
        <dbReference type="ARBA" id="ARBA00022723"/>
    </source>
</evidence>
<keyword evidence="1" id="KW-0479">Metal-binding</keyword>
<organism evidence="5 6">
    <name type="scientific">Butyrivibrio fibrisolvens DSM 3071</name>
    <dbReference type="NCBI Taxonomy" id="1121131"/>
    <lineage>
        <taxon>Bacteria</taxon>
        <taxon>Bacillati</taxon>
        <taxon>Bacillota</taxon>
        <taxon>Clostridia</taxon>
        <taxon>Lachnospirales</taxon>
        <taxon>Lachnospiraceae</taxon>
        <taxon>Butyrivibrio</taxon>
    </lineage>
</organism>
<sequence>METKRIEGLWDCVYCDTKMIKARFGSCPNCGKSRGVDTVFYLPMDIEEATLTKAEAAKTTNEPDWLCGFCDSYNRSDALFCIKCGSPRGLSTDNYATLRDDSKENM</sequence>
<dbReference type="GeneID" id="89510788"/>
<protein>
    <recommendedName>
        <fullName evidence="4">RanBP2-type domain-containing protein</fullName>
    </recommendedName>
</protein>
<dbReference type="PROSITE" id="PS01358">
    <property type="entry name" value="ZF_RANBP2_1"/>
    <property type="match status" value="1"/>
</dbReference>
<dbReference type="InterPro" id="IPR001876">
    <property type="entry name" value="Znf_RanBP2"/>
</dbReference>
<dbReference type="RefSeq" id="WP_073388085.1">
    <property type="nucleotide sequence ID" value="NZ_FQXK01000020.1"/>
</dbReference>
<dbReference type="Proteomes" id="UP000184278">
    <property type="component" value="Unassembled WGS sequence"/>
</dbReference>
<evidence type="ECO:0000256" key="2">
    <source>
        <dbReference type="ARBA" id="ARBA00022771"/>
    </source>
</evidence>
<evidence type="ECO:0000313" key="6">
    <source>
        <dbReference type="Proteomes" id="UP000184278"/>
    </source>
</evidence>
<dbReference type="SUPFAM" id="SSF90209">
    <property type="entry name" value="Ran binding protein zinc finger-like"/>
    <property type="match status" value="1"/>
</dbReference>
<dbReference type="AlphaFoldDB" id="A0A1M5ZM29"/>
<name>A0A1M5ZM29_BUTFI</name>
<evidence type="ECO:0000256" key="3">
    <source>
        <dbReference type="ARBA" id="ARBA00022833"/>
    </source>
</evidence>
<keyword evidence="2" id="KW-0863">Zinc-finger</keyword>
<proteinExistence type="predicted"/>
<evidence type="ECO:0000259" key="4">
    <source>
        <dbReference type="PROSITE" id="PS50199"/>
    </source>
</evidence>
<reference evidence="6" key="1">
    <citation type="submission" date="2016-11" db="EMBL/GenBank/DDBJ databases">
        <authorList>
            <person name="Varghese N."/>
            <person name="Submissions S."/>
        </authorList>
    </citation>
    <scope>NUCLEOTIDE SEQUENCE [LARGE SCALE GENOMIC DNA]</scope>
    <source>
        <strain evidence="6">DSM 3071</strain>
    </source>
</reference>
<dbReference type="GO" id="GO:0008270">
    <property type="term" value="F:zinc ion binding"/>
    <property type="evidence" value="ECO:0007669"/>
    <property type="project" value="UniProtKB-KW"/>
</dbReference>
<keyword evidence="6" id="KW-1185">Reference proteome</keyword>
<dbReference type="PROSITE" id="PS50199">
    <property type="entry name" value="ZF_RANBP2_2"/>
    <property type="match status" value="1"/>
</dbReference>
<keyword evidence="3" id="KW-0862">Zinc</keyword>
<dbReference type="STRING" id="1121131.SAMN02745229_02411"/>
<dbReference type="InterPro" id="IPR036443">
    <property type="entry name" value="Znf_RanBP2_sf"/>
</dbReference>
<dbReference type="OrthoDB" id="1996975at2"/>
<gene>
    <name evidence="5" type="ORF">SAMN02745229_02411</name>
</gene>
<accession>A0A1M5ZM29</accession>
<dbReference type="EMBL" id="FQXK01000020">
    <property type="protein sequence ID" value="SHI25189.1"/>
    <property type="molecule type" value="Genomic_DNA"/>
</dbReference>
<feature type="domain" description="RanBP2-type" evidence="4">
    <location>
        <begin position="61"/>
        <end position="90"/>
    </location>
</feature>